<dbReference type="OrthoDB" id="9797931at2"/>
<protein>
    <submittedName>
        <fullName evidence="5">D-arabinose 1-dehydrogenase, Zn-dependent alcohol dehydrogenase family</fullName>
    </submittedName>
</protein>
<name>A0A239M510_9ACTN</name>
<evidence type="ECO:0000313" key="6">
    <source>
        <dbReference type="Proteomes" id="UP000198362"/>
    </source>
</evidence>
<evidence type="ECO:0000256" key="1">
    <source>
        <dbReference type="ARBA" id="ARBA00001947"/>
    </source>
</evidence>
<dbReference type="PANTHER" id="PTHR43401">
    <property type="entry name" value="L-THREONINE 3-DEHYDROGENASE"/>
    <property type="match status" value="1"/>
</dbReference>
<proteinExistence type="predicted"/>
<comment type="cofactor">
    <cofactor evidence="1">
        <name>Zn(2+)</name>
        <dbReference type="ChEBI" id="CHEBI:29105"/>
    </cofactor>
</comment>
<dbReference type="PANTHER" id="PTHR43401:SF2">
    <property type="entry name" value="L-THREONINE 3-DEHYDROGENASE"/>
    <property type="match status" value="1"/>
</dbReference>
<dbReference type="Proteomes" id="UP000198362">
    <property type="component" value="Unassembled WGS sequence"/>
</dbReference>
<evidence type="ECO:0000313" key="5">
    <source>
        <dbReference type="EMBL" id="SNT37721.1"/>
    </source>
</evidence>
<dbReference type="Gene3D" id="3.90.180.10">
    <property type="entry name" value="Medium-chain alcohol dehydrogenases, catalytic domain"/>
    <property type="match status" value="2"/>
</dbReference>
<dbReference type="InterPro" id="IPR050129">
    <property type="entry name" value="Zn_alcohol_dh"/>
</dbReference>
<evidence type="ECO:0000256" key="3">
    <source>
        <dbReference type="SAM" id="MobiDB-lite"/>
    </source>
</evidence>
<feature type="compositionally biased region" description="Basic and acidic residues" evidence="3">
    <location>
        <begin position="568"/>
        <end position="585"/>
    </location>
</feature>
<dbReference type="Pfam" id="PF08240">
    <property type="entry name" value="ADH_N"/>
    <property type="match status" value="1"/>
</dbReference>
<dbReference type="InterPro" id="IPR013154">
    <property type="entry name" value="ADH-like_N"/>
</dbReference>
<dbReference type="SUPFAM" id="SSF51735">
    <property type="entry name" value="NAD(P)-binding Rossmann-fold domains"/>
    <property type="match status" value="1"/>
</dbReference>
<sequence length="598" mass="62993">MGDLLDDYRKVAGGLPTDHRVWRLAGPGLADLEGPVSEPLPVPGRDELLVRHDAVGLSVSDAKIARLGLDHPRVREFPVVPGHEVSLTVAFVGPELRDSYAPGDRFVVQGNMTLGGVPRGYGFDLPGGLAQYAVLGPEMLPFLVPVRSRTGYAEAALAEPWACVEASYAVTYRTTWRAGGTVWLTGDGAGMELGEAAGWHPRRVHLDVRDTTFAGRVRAWAHGAGVEVVVGAPLDAVDDVVVLGPEPERIEDALEALLPHGTCALVTAAPLPRPVRVDVGRLHYDGLALFGTAQSDLATAYAPIRTELLPGGRLWVLGAGGPMGRMHMRRALQRDGRPTSIVATDRSGRAARGFGRIAPDVLSFLSERECGDAETFAKKLNDATGGLGFDDIVVTAPAATAVETAFEHLANGGVINLFAGLPRGTRCAWDLTAVAHRGVRAIGTSGSSVADLCQARDRIESGAVQPNRSVAAIGGLDAAPDALRAVAEGRFGGKVVIFPNLRGSVPLTALTELRGVLPEVGDRLDRIHWTQAAEEELLRGSTSGVRAERPHGGVDAAAPAAAAAQHVGEADRDGAARYRPDDVRPPGRPVGEHQFGPE</sequence>
<dbReference type="InterPro" id="IPR036291">
    <property type="entry name" value="NAD(P)-bd_dom_sf"/>
</dbReference>
<dbReference type="AlphaFoldDB" id="A0A239M510"/>
<gene>
    <name evidence="5" type="ORF">SAMN05421812_105136</name>
</gene>
<keyword evidence="6" id="KW-1185">Reference proteome</keyword>
<dbReference type="Pfam" id="PF13602">
    <property type="entry name" value="ADH_zinc_N_2"/>
    <property type="match status" value="1"/>
</dbReference>
<evidence type="ECO:0000256" key="2">
    <source>
        <dbReference type="ARBA" id="ARBA00023002"/>
    </source>
</evidence>
<accession>A0A239M510</accession>
<organism evidence="5 6">
    <name type="scientific">Asanoa hainanensis</name>
    <dbReference type="NCBI Taxonomy" id="560556"/>
    <lineage>
        <taxon>Bacteria</taxon>
        <taxon>Bacillati</taxon>
        <taxon>Actinomycetota</taxon>
        <taxon>Actinomycetes</taxon>
        <taxon>Micromonosporales</taxon>
        <taxon>Micromonosporaceae</taxon>
        <taxon>Asanoa</taxon>
    </lineage>
</organism>
<keyword evidence="2" id="KW-0560">Oxidoreductase</keyword>
<reference evidence="5 6" key="1">
    <citation type="submission" date="2017-06" db="EMBL/GenBank/DDBJ databases">
        <authorList>
            <person name="Kim H.J."/>
            <person name="Triplett B.A."/>
        </authorList>
    </citation>
    <scope>NUCLEOTIDE SEQUENCE [LARGE SCALE GENOMIC DNA]</scope>
    <source>
        <strain evidence="5 6">CGMCC 4.5593</strain>
    </source>
</reference>
<dbReference type="EMBL" id="FZPH01000005">
    <property type="protein sequence ID" value="SNT37721.1"/>
    <property type="molecule type" value="Genomic_DNA"/>
</dbReference>
<feature type="domain" description="Alcohol dehydrogenase-like N-terminal" evidence="4">
    <location>
        <begin position="45"/>
        <end position="137"/>
    </location>
</feature>
<dbReference type="GO" id="GO:0016491">
    <property type="term" value="F:oxidoreductase activity"/>
    <property type="evidence" value="ECO:0007669"/>
    <property type="project" value="UniProtKB-KW"/>
</dbReference>
<dbReference type="InterPro" id="IPR011032">
    <property type="entry name" value="GroES-like_sf"/>
</dbReference>
<dbReference type="SUPFAM" id="SSF50129">
    <property type="entry name" value="GroES-like"/>
    <property type="match status" value="1"/>
</dbReference>
<evidence type="ECO:0000259" key="4">
    <source>
        <dbReference type="Pfam" id="PF08240"/>
    </source>
</evidence>
<feature type="region of interest" description="Disordered" evidence="3">
    <location>
        <begin position="538"/>
        <end position="598"/>
    </location>
</feature>